<evidence type="ECO:0000313" key="5">
    <source>
        <dbReference type="Proteomes" id="UP001151760"/>
    </source>
</evidence>
<protein>
    <submittedName>
        <fullName evidence="4">Uncharacterized mitochondrial protein-like protein</fullName>
    </submittedName>
</protein>
<dbReference type="Pfam" id="PF07727">
    <property type="entry name" value="RVT_2"/>
    <property type="match status" value="1"/>
</dbReference>
<reference evidence="4" key="2">
    <citation type="submission" date="2022-01" db="EMBL/GenBank/DDBJ databases">
        <authorList>
            <person name="Yamashiro T."/>
            <person name="Shiraishi A."/>
            <person name="Satake H."/>
            <person name="Nakayama K."/>
        </authorList>
    </citation>
    <scope>NUCLEOTIDE SEQUENCE</scope>
</reference>
<evidence type="ECO:0000259" key="3">
    <source>
        <dbReference type="Pfam" id="PF07727"/>
    </source>
</evidence>
<feature type="region of interest" description="Disordered" evidence="2">
    <location>
        <begin position="534"/>
        <end position="567"/>
    </location>
</feature>
<dbReference type="InterPro" id="IPR013103">
    <property type="entry name" value="RVT_2"/>
</dbReference>
<dbReference type="Proteomes" id="UP001151760">
    <property type="component" value="Unassembled WGS sequence"/>
</dbReference>
<evidence type="ECO:0000313" key="4">
    <source>
        <dbReference type="EMBL" id="GJT93284.1"/>
    </source>
</evidence>
<evidence type="ECO:0000256" key="1">
    <source>
        <dbReference type="SAM" id="Coils"/>
    </source>
</evidence>
<gene>
    <name evidence="4" type="ORF">Tco_1082129</name>
</gene>
<feature type="domain" description="Reverse transcriptase Ty1/copia-type" evidence="3">
    <location>
        <begin position="257"/>
        <end position="321"/>
    </location>
</feature>
<dbReference type="PANTHER" id="PTHR11439">
    <property type="entry name" value="GAG-POL-RELATED RETROTRANSPOSON"/>
    <property type="match status" value="1"/>
</dbReference>
<keyword evidence="1" id="KW-0175">Coiled coil</keyword>
<evidence type="ECO:0000256" key="2">
    <source>
        <dbReference type="SAM" id="MobiDB-lite"/>
    </source>
</evidence>
<sequence length="1077" mass="121748">MDLETDQTNATTKLSILKKRKYEMWRLRIEQYFEVQDYALWDVLENGNSFKPTARTTANADGTSTSMIPGPVTTERRPKRRMMNQDCSRRTMNVEETSSKAMVAIDGACFDWSFMAERNRKGVGFVSYNDAPPPSTGLFAPPTIDLSNSGLEEFQQPEFEGYGPKTSKSVYKDTSNEVKKTPDAPLVNTAKPKVVNTARPTLAVVNAVRANQAHAGQHSNHTDFKKLDGGLDYLREEPEEVELLVKDLKTGKLDFCTPCNAFEKLMHEKFQMSSIGELTFFLGLQVQQKKDGIFISQDKYVAEILKKFGFTEVKTASTPMETQKPLLKDKDGEEVDVHMYRSMIGSLMCLTSSRPDIMFVVCACARYQVNLKVSHIHVVKRIFRYLKGQPKLGLWYPKDSPFDLVAYTDSDYAGASLDRRSTTGGKNCQWGSTVTSPNGWKEDHHYRVDSYTDGQLWYKTNLDKVKGAIPTDPQHTPTILHPSTSQPQKTQTPRELTRIDTEIPQSSGPTEHVADEAVYKERGDSLVRDASTASCLEAEQDSGNITKTRSKATLNEPSSPRTSSGSSLWCQETMGIQLLRLVAEVIKIAQVSTASEKVSSASATTTTADDLTLAQALADLKSTKPKAKRIAFREPGESTTTISLHKSQDKGKGIMVEPEKPLKKKVQIMLDEEVAIKLQAEIDEEERITRAEEEKIDEANIAWDDIQAKVDVDYQLAKRLQAEEQEQFIIEQKATLFKELLEQRRKHFAAKRAEEKRNKPPTKKSTEEDHDYLPFKRQKVDEDKDTSELQSLMEITPDEEEVTIDVVPLAVKSPRIVNWKIHKEGKKSYYQIIIARYGSTRPVEDLDVVLWNDLKNMFEPQDAVYTDLHAGRKEISPYTTYNYRYAEQEASVTAALIDVNAAQSKLVLLENFNENYSKCLRLLYKVNAAEGVNAASEEVSTAECYMEAQGFCSGDRVCLLAELGGGYLRLEAHWCMSSFWSSLVLSDSKRVFLIRILLRLYLFQLGGARRACVKAVILCTWDYFPTAKRRWRLLDMVYTRLIACSIAGRSQASEKVTVTDLFYLRVLGFIDLMIQKQ</sequence>
<dbReference type="PANTHER" id="PTHR11439:SF495">
    <property type="entry name" value="REVERSE TRANSCRIPTASE, RNA-DEPENDENT DNA POLYMERASE-RELATED"/>
    <property type="match status" value="1"/>
</dbReference>
<feature type="compositionally biased region" description="Polar residues" evidence="2">
    <location>
        <begin position="541"/>
        <end position="557"/>
    </location>
</feature>
<feature type="region of interest" description="Disordered" evidence="2">
    <location>
        <begin position="749"/>
        <end position="769"/>
    </location>
</feature>
<accession>A0ABQ5I0R8</accession>
<organism evidence="4 5">
    <name type="scientific">Tanacetum coccineum</name>
    <dbReference type="NCBI Taxonomy" id="301880"/>
    <lineage>
        <taxon>Eukaryota</taxon>
        <taxon>Viridiplantae</taxon>
        <taxon>Streptophyta</taxon>
        <taxon>Embryophyta</taxon>
        <taxon>Tracheophyta</taxon>
        <taxon>Spermatophyta</taxon>
        <taxon>Magnoliopsida</taxon>
        <taxon>eudicotyledons</taxon>
        <taxon>Gunneridae</taxon>
        <taxon>Pentapetalae</taxon>
        <taxon>asterids</taxon>
        <taxon>campanulids</taxon>
        <taxon>Asterales</taxon>
        <taxon>Asteraceae</taxon>
        <taxon>Asteroideae</taxon>
        <taxon>Anthemideae</taxon>
        <taxon>Anthemidinae</taxon>
        <taxon>Tanacetum</taxon>
    </lineage>
</organism>
<feature type="coiled-coil region" evidence="1">
    <location>
        <begin position="675"/>
        <end position="702"/>
    </location>
</feature>
<proteinExistence type="predicted"/>
<feature type="region of interest" description="Disordered" evidence="2">
    <location>
        <begin position="468"/>
        <end position="495"/>
    </location>
</feature>
<feature type="compositionally biased region" description="Low complexity" evidence="2">
    <location>
        <begin position="558"/>
        <end position="567"/>
    </location>
</feature>
<name>A0ABQ5I0R8_9ASTR</name>
<feature type="compositionally biased region" description="Polar residues" evidence="2">
    <location>
        <begin position="54"/>
        <end position="67"/>
    </location>
</feature>
<keyword evidence="5" id="KW-1185">Reference proteome</keyword>
<dbReference type="EMBL" id="BQNB010020188">
    <property type="protein sequence ID" value="GJT93284.1"/>
    <property type="molecule type" value="Genomic_DNA"/>
</dbReference>
<reference evidence="4" key="1">
    <citation type="journal article" date="2022" name="Int. J. Mol. Sci.">
        <title>Draft Genome of Tanacetum Coccineum: Genomic Comparison of Closely Related Tanacetum-Family Plants.</title>
        <authorList>
            <person name="Yamashiro T."/>
            <person name="Shiraishi A."/>
            <person name="Nakayama K."/>
            <person name="Satake H."/>
        </authorList>
    </citation>
    <scope>NUCLEOTIDE SEQUENCE</scope>
</reference>
<feature type="compositionally biased region" description="Polar residues" evidence="2">
    <location>
        <begin position="473"/>
        <end position="494"/>
    </location>
</feature>
<comment type="caution">
    <text evidence="4">The sequence shown here is derived from an EMBL/GenBank/DDBJ whole genome shotgun (WGS) entry which is preliminary data.</text>
</comment>
<feature type="region of interest" description="Disordered" evidence="2">
    <location>
        <begin position="54"/>
        <end position="76"/>
    </location>
</feature>
<feature type="compositionally biased region" description="Basic and acidic residues" evidence="2">
    <location>
        <begin position="751"/>
        <end position="769"/>
    </location>
</feature>